<sequence length="400" mass="43746">MSTPLKRKPQSPASGSPDVAKAKTSTTGATSPGPASPGAAPPDPASPTARTKSPTPAGESSVIEPTVPLPGSHWLQQGLPEQDDNDADSTVGSDIDSSTASISSSILNYRTINGRTYHSDSVTDGEYWAPNDPKHIEALDLYYHAADMMLGGKLHRAPLIEGKLENAIDIGTGSGLWAIDFADKYAKCIVVGTDISPVQPSWVPPNLQFLIDDATKEWTHRENHFDYIHMQFLNGAFGDLKRVYDEAFRCCKPGGWFEHVDSSVILGCDDGTLQDHHALAQWGKLYNTAAKKLGRIMTTADDGLMEKTMRDAGFVNIKVVDLKMPFSPWPQDPKGKEIGLYCSVTVSSDVEGLIQYMFGNVLGWSQEQITVYAAHVRRELKDTRIHGYVKWQVVYGQKPE</sequence>
<dbReference type="Proteomes" id="UP000433876">
    <property type="component" value="Unassembled WGS sequence"/>
</dbReference>
<dbReference type="PANTHER" id="PTHR43591">
    <property type="entry name" value="METHYLTRANSFERASE"/>
    <property type="match status" value="1"/>
</dbReference>
<evidence type="ECO:0000256" key="2">
    <source>
        <dbReference type="SAM" id="MobiDB-lite"/>
    </source>
</evidence>
<dbReference type="CDD" id="cd02440">
    <property type="entry name" value="AdoMet_MTases"/>
    <property type="match status" value="1"/>
</dbReference>
<protein>
    <recommendedName>
        <fullName evidence="5">Methyltransferase</fullName>
    </recommendedName>
</protein>
<dbReference type="SUPFAM" id="SSF53335">
    <property type="entry name" value="S-adenosyl-L-methionine-dependent methyltransferases"/>
    <property type="match status" value="1"/>
</dbReference>
<evidence type="ECO:0000313" key="4">
    <source>
        <dbReference type="Proteomes" id="UP000433876"/>
    </source>
</evidence>
<feature type="compositionally biased region" description="Low complexity" evidence="2">
    <location>
        <begin position="22"/>
        <end position="38"/>
    </location>
</feature>
<comment type="caution">
    <text evidence="3">The sequence shown here is derived from an EMBL/GenBank/DDBJ whole genome shotgun (WGS) entry which is preliminary data.</text>
</comment>
<organism evidence="3 4">
    <name type="scientific">Sordaria macrospora</name>
    <dbReference type="NCBI Taxonomy" id="5147"/>
    <lineage>
        <taxon>Eukaryota</taxon>
        <taxon>Fungi</taxon>
        <taxon>Dikarya</taxon>
        <taxon>Ascomycota</taxon>
        <taxon>Pezizomycotina</taxon>
        <taxon>Sordariomycetes</taxon>
        <taxon>Sordariomycetidae</taxon>
        <taxon>Sordariales</taxon>
        <taxon>Sordariaceae</taxon>
        <taxon>Sordaria</taxon>
    </lineage>
</organism>
<feature type="region of interest" description="Disordered" evidence="2">
    <location>
        <begin position="1"/>
        <end position="98"/>
    </location>
</feature>
<evidence type="ECO:0000256" key="1">
    <source>
        <dbReference type="ARBA" id="ARBA00038158"/>
    </source>
</evidence>
<gene>
    <name evidence="3" type="ORF">SMACR_02092</name>
</gene>
<dbReference type="OMA" id="FILFMAH"/>
<dbReference type="AlphaFoldDB" id="A0A8S8ZKD6"/>
<evidence type="ECO:0008006" key="5">
    <source>
        <dbReference type="Google" id="ProtNLM"/>
    </source>
</evidence>
<dbReference type="Pfam" id="PF13489">
    <property type="entry name" value="Methyltransf_23"/>
    <property type="match status" value="1"/>
</dbReference>
<accession>A0A8S8ZKD6</accession>
<name>A0A8S8ZKD6_SORMA</name>
<proteinExistence type="inferred from homology"/>
<comment type="similarity">
    <text evidence="1">Belongs to the methyltransferase superfamily. LaeA methyltransferase family.</text>
</comment>
<dbReference type="InterPro" id="IPR029063">
    <property type="entry name" value="SAM-dependent_MTases_sf"/>
</dbReference>
<reference evidence="3 4" key="1">
    <citation type="submission" date="2017-07" db="EMBL/GenBank/DDBJ databases">
        <title>Genome sequence of the Sordaria macrospora wild type strain R19027.</title>
        <authorList>
            <person name="Nowrousian M."/>
            <person name="Teichert I."/>
            <person name="Kueck U."/>
        </authorList>
    </citation>
    <scope>NUCLEOTIDE SEQUENCE [LARGE SCALE GENOMIC DNA]</scope>
    <source>
        <strain evidence="3 4">R19027</strain>
        <tissue evidence="3">Mycelium</tissue>
    </source>
</reference>
<dbReference type="VEuPathDB" id="FungiDB:SMAC_02092"/>
<dbReference type="Gene3D" id="3.40.50.150">
    <property type="entry name" value="Vaccinia Virus protein VP39"/>
    <property type="match status" value="1"/>
</dbReference>
<dbReference type="PANTHER" id="PTHR43591:SF10">
    <property type="entry name" value="ABC TRANSMEMBRANE TYPE-1 DOMAIN-CONTAINING PROTEIN-RELATED"/>
    <property type="match status" value="1"/>
</dbReference>
<evidence type="ECO:0000313" key="3">
    <source>
        <dbReference type="EMBL" id="KAA8629630.1"/>
    </source>
</evidence>
<dbReference type="EMBL" id="NMPR01000128">
    <property type="protein sequence ID" value="KAA8629630.1"/>
    <property type="molecule type" value="Genomic_DNA"/>
</dbReference>
<dbReference type="GO" id="GO:0008168">
    <property type="term" value="F:methyltransferase activity"/>
    <property type="evidence" value="ECO:0007669"/>
    <property type="project" value="TreeGrafter"/>
</dbReference>